<dbReference type="InterPro" id="IPR034441">
    <property type="entry name" value="Bursicon_suB"/>
</dbReference>
<comment type="caution">
    <text evidence="2">The sequence shown here is derived from an EMBL/GenBank/DDBJ whole genome shotgun (WGS) entry which is preliminary data.</text>
</comment>
<protein>
    <submittedName>
        <fullName evidence="2">Lysine-specific histone demethylase 1A-like protein</fullName>
    </submittedName>
</protein>
<dbReference type="EMBL" id="NCKV01008179">
    <property type="protein sequence ID" value="RWS22674.1"/>
    <property type="molecule type" value="Genomic_DNA"/>
</dbReference>
<dbReference type="InterPro" id="IPR029034">
    <property type="entry name" value="Cystine-knot_cytokine"/>
</dbReference>
<dbReference type="PANTHER" id="PTHR41151:SF1">
    <property type="entry name" value="PARTNER OF BURSICON"/>
    <property type="match status" value="1"/>
</dbReference>
<feature type="signal peptide" evidence="1">
    <location>
        <begin position="1"/>
        <end position="17"/>
    </location>
</feature>
<dbReference type="GO" id="GO:0031395">
    <property type="term" value="C:bursicon neuropeptide hormone complex"/>
    <property type="evidence" value="ECO:0007669"/>
    <property type="project" value="InterPro"/>
</dbReference>
<keyword evidence="2" id="KW-0489">Methyltransferase</keyword>
<dbReference type="GO" id="GO:0005184">
    <property type="term" value="F:neuropeptide hormone activity"/>
    <property type="evidence" value="ECO:0007669"/>
    <property type="project" value="InterPro"/>
</dbReference>
<dbReference type="PANTHER" id="PTHR41151">
    <property type="entry name" value="PARTNER OF BURSICON"/>
    <property type="match status" value="1"/>
</dbReference>
<keyword evidence="3" id="KW-1185">Reference proteome</keyword>
<dbReference type="GO" id="GO:0001664">
    <property type="term" value="F:G protein-coupled receptor binding"/>
    <property type="evidence" value="ECO:0007669"/>
    <property type="project" value="InterPro"/>
</dbReference>
<dbReference type="STRING" id="299467.A0A443S5B8"/>
<accession>A0A443S5B8</accession>
<dbReference type="Gene3D" id="2.10.90.10">
    <property type="entry name" value="Cystine-knot cytokines"/>
    <property type="match status" value="1"/>
</dbReference>
<feature type="non-terminal residue" evidence="2">
    <location>
        <position position="248"/>
    </location>
</feature>
<dbReference type="AlphaFoldDB" id="A0A443S5B8"/>
<evidence type="ECO:0000313" key="2">
    <source>
        <dbReference type="EMBL" id="RWS22674.1"/>
    </source>
</evidence>
<dbReference type="OrthoDB" id="786951at2759"/>
<dbReference type="GO" id="GO:0032259">
    <property type="term" value="P:methylation"/>
    <property type="evidence" value="ECO:0007669"/>
    <property type="project" value="UniProtKB-KW"/>
</dbReference>
<keyword evidence="1" id="KW-0732">Signal</keyword>
<dbReference type="GO" id="GO:0007186">
    <property type="term" value="P:G protein-coupled receptor signaling pathway"/>
    <property type="evidence" value="ECO:0007669"/>
    <property type="project" value="TreeGrafter"/>
</dbReference>
<dbReference type="Proteomes" id="UP000288716">
    <property type="component" value="Unassembled WGS sequence"/>
</dbReference>
<proteinExistence type="predicted"/>
<reference evidence="2 3" key="1">
    <citation type="journal article" date="2018" name="Gigascience">
        <title>Genomes of trombidid mites reveal novel predicted allergens and laterally-transferred genes associated with secondary metabolism.</title>
        <authorList>
            <person name="Dong X."/>
            <person name="Chaisiri K."/>
            <person name="Xia D."/>
            <person name="Armstrong S.D."/>
            <person name="Fang Y."/>
            <person name="Donnelly M.J."/>
            <person name="Kadowaki T."/>
            <person name="McGarry J.W."/>
            <person name="Darby A.C."/>
            <person name="Makepeace B.L."/>
        </authorList>
    </citation>
    <scope>NUCLEOTIDE SEQUENCE [LARGE SCALE GENOMIC DNA]</scope>
    <source>
        <strain evidence="2">UoL-UT</strain>
    </source>
</reference>
<dbReference type="VEuPathDB" id="VectorBase:LDEU009366"/>
<evidence type="ECO:0000256" key="1">
    <source>
        <dbReference type="SAM" id="SignalP"/>
    </source>
</evidence>
<sequence>MALKVLLLSLFVLITVAENDESNAIISNCETIPTVIRVTKEETDESGNIVRVCEGDVTVNKCEGTCASKSQPSVTHPTGFRKVECVCCRETWMDKKELILTDCFDADGKRLSGDLSALKAMMQEPKDCSCHKCANSFFVKIFFENMFSSVKLIANLFLIALFCDKSYSSKESCHLKPVIHVLKHPGCVPKPIPSFACQGSCSSYVQVIYVYTFAYFYTCRLNILPVFFIMNENESQISGSKFWSVERS</sequence>
<evidence type="ECO:0000313" key="3">
    <source>
        <dbReference type="Proteomes" id="UP000288716"/>
    </source>
</evidence>
<dbReference type="GO" id="GO:0008168">
    <property type="term" value="F:methyltransferase activity"/>
    <property type="evidence" value="ECO:0007669"/>
    <property type="project" value="UniProtKB-KW"/>
</dbReference>
<keyword evidence="2" id="KW-0808">Transferase</keyword>
<organism evidence="2 3">
    <name type="scientific">Leptotrombidium deliense</name>
    <dbReference type="NCBI Taxonomy" id="299467"/>
    <lineage>
        <taxon>Eukaryota</taxon>
        <taxon>Metazoa</taxon>
        <taxon>Ecdysozoa</taxon>
        <taxon>Arthropoda</taxon>
        <taxon>Chelicerata</taxon>
        <taxon>Arachnida</taxon>
        <taxon>Acari</taxon>
        <taxon>Acariformes</taxon>
        <taxon>Trombidiformes</taxon>
        <taxon>Prostigmata</taxon>
        <taxon>Anystina</taxon>
        <taxon>Parasitengona</taxon>
        <taxon>Trombiculoidea</taxon>
        <taxon>Trombiculidae</taxon>
        <taxon>Leptotrombidium</taxon>
    </lineage>
</organism>
<gene>
    <name evidence="2" type="ORF">B4U80_02134</name>
</gene>
<name>A0A443S5B8_9ACAR</name>
<feature type="chain" id="PRO_5019229470" evidence="1">
    <location>
        <begin position="18"/>
        <end position="248"/>
    </location>
</feature>